<evidence type="ECO:0000313" key="3">
    <source>
        <dbReference type="Proteomes" id="UP000288805"/>
    </source>
</evidence>
<feature type="region of interest" description="Disordered" evidence="1">
    <location>
        <begin position="1"/>
        <end position="22"/>
    </location>
</feature>
<organism evidence="2 3">
    <name type="scientific">Vitis vinifera</name>
    <name type="common">Grape</name>
    <dbReference type="NCBI Taxonomy" id="29760"/>
    <lineage>
        <taxon>Eukaryota</taxon>
        <taxon>Viridiplantae</taxon>
        <taxon>Streptophyta</taxon>
        <taxon>Embryophyta</taxon>
        <taxon>Tracheophyta</taxon>
        <taxon>Spermatophyta</taxon>
        <taxon>Magnoliopsida</taxon>
        <taxon>eudicotyledons</taxon>
        <taxon>Gunneridae</taxon>
        <taxon>Pentapetalae</taxon>
        <taxon>rosids</taxon>
        <taxon>Vitales</taxon>
        <taxon>Vitaceae</taxon>
        <taxon>Viteae</taxon>
        <taxon>Vitis</taxon>
    </lineage>
</organism>
<protein>
    <recommendedName>
        <fullName evidence="4">Retrovirus-related Pol polyprotein from transposon RE1</fullName>
    </recommendedName>
</protein>
<comment type="caution">
    <text evidence="2">The sequence shown here is derived from an EMBL/GenBank/DDBJ whole genome shotgun (WGS) entry which is preliminary data.</text>
</comment>
<dbReference type="AlphaFoldDB" id="A0A438J7C3"/>
<proteinExistence type="predicted"/>
<accession>A0A438J7C3</accession>
<evidence type="ECO:0008006" key="4">
    <source>
        <dbReference type="Google" id="ProtNLM"/>
    </source>
</evidence>
<gene>
    <name evidence="2" type="ORF">CK203_025064</name>
</gene>
<evidence type="ECO:0000256" key="1">
    <source>
        <dbReference type="SAM" id="MobiDB-lite"/>
    </source>
</evidence>
<name>A0A438J7C3_VITVI</name>
<dbReference type="EMBL" id="QGNW01000059">
    <property type="protein sequence ID" value="RVX04850.1"/>
    <property type="molecule type" value="Genomic_DNA"/>
</dbReference>
<dbReference type="Proteomes" id="UP000288805">
    <property type="component" value="Unassembled WGS sequence"/>
</dbReference>
<sequence length="111" mass="13263">MEESKTMKTPMSSSIKLDKDEKGKSIDPTMYRGMIAFLLYLTPSRPDIMYSMRLTTTRAQGKRLVEPSQREACRKTRFENFLFNVVEKYQWYKQHFSHKRVVLERDIDFAQ</sequence>
<reference evidence="2 3" key="1">
    <citation type="journal article" date="2018" name="PLoS Genet.">
        <title>Population sequencing reveals clonal diversity and ancestral inbreeding in the grapevine cultivar Chardonnay.</title>
        <authorList>
            <person name="Roach M.J."/>
            <person name="Johnson D.L."/>
            <person name="Bohlmann J."/>
            <person name="van Vuuren H.J."/>
            <person name="Jones S.J."/>
            <person name="Pretorius I.S."/>
            <person name="Schmidt S.A."/>
            <person name="Borneman A.R."/>
        </authorList>
    </citation>
    <scope>NUCLEOTIDE SEQUENCE [LARGE SCALE GENOMIC DNA]</scope>
    <source>
        <strain evidence="3">cv. Chardonnay</strain>
        <tissue evidence="2">Leaf</tissue>
    </source>
</reference>
<evidence type="ECO:0000313" key="2">
    <source>
        <dbReference type="EMBL" id="RVX04850.1"/>
    </source>
</evidence>